<dbReference type="InterPro" id="IPR006501">
    <property type="entry name" value="Pectinesterase_inhib_dom"/>
</dbReference>
<evidence type="ECO:0000256" key="8">
    <source>
        <dbReference type="SAM" id="MobiDB-lite"/>
    </source>
</evidence>
<sequence>MKTLHFSSSLLFLSVLFLSCAFLISPQSPSPSPSELPPQPPSLPPSRSPSLPPSQPPSLPPSKPPSLPPTQSTSDACKSTPYPKLCRTILSAVKSSPSDPYSYGKFTIKQCLKQASRLSKVINGYVRRVRNKPGSMTAEEIGAVADCGELAELSVSYLETVAAELKMADMMTAALVEHVNSLLSGVVTNQQTCLDGLVEAKSGFAAAIGSPMGNLTRLYSVSLGLVSHALNRNLKRFKASKGKILGGRNSTYREPLETLIKVLRKTCDNDKDCRKAARKLGELGVTSGGSILVSQAVIVGPYKSDNFTTITDAIAAAPNNARPEDGYFVIYAREGVYEEYIVVPINKKNLLLMGDGMNKTIITGNHNVVDAAPNNARPEDGYFVIYAREGVYEEYIVVPINKKNLLLMGDGMNKTIITGNHNVVDGWTTYNCSSFAVTGERFMAVDVTFRNTAGPEKHQAVALRNNAEGSTFYRCSFEGYQDTLYVHSLRQFYRECDIYGTIDFIFGNAAAIFQNCNIYARKPMAKQKNAITAHGRTEPNQNTGISIINCTIKAAPDLAADPTSTMTFLGRPWKPYSRTVFMQSYISDIVQPVGWLEWNGTTGLDTIYYGEYDNFGPGAKTDRRVQWLGYNLLDMAQAMNFTVYNFTLGDTWLPQTDIPFYGGLVRKD</sequence>
<dbReference type="NCBIfam" id="TIGR01614">
    <property type="entry name" value="PME_inhib"/>
    <property type="match status" value="1"/>
</dbReference>
<dbReference type="InterPro" id="IPR011050">
    <property type="entry name" value="Pectin_lyase_fold/virulence"/>
</dbReference>
<evidence type="ECO:0000256" key="1">
    <source>
        <dbReference type="ARBA" id="ARBA00005184"/>
    </source>
</evidence>
<dbReference type="InterPro" id="IPR035513">
    <property type="entry name" value="Invertase/methylesterase_inhib"/>
</dbReference>
<dbReference type="InterPro" id="IPR012334">
    <property type="entry name" value="Pectin_lyas_fold"/>
</dbReference>
<feature type="region of interest" description="Disordered" evidence="8">
    <location>
        <begin position="27"/>
        <end position="79"/>
    </location>
</feature>
<dbReference type="PANTHER" id="PTHR31707">
    <property type="entry name" value="PECTINESTERASE"/>
    <property type="match status" value="1"/>
</dbReference>
<evidence type="ECO:0000256" key="3">
    <source>
        <dbReference type="ARBA" id="ARBA00007786"/>
    </source>
</evidence>
<dbReference type="EC" id="3.1.1.11" evidence="7"/>
<comment type="catalytic activity">
    <reaction evidence="7">
        <text>[(1-&gt;4)-alpha-D-galacturonosyl methyl ester](n) + n H2O = [(1-&gt;4)-alpha-D-galacturonosyl](n) + n methanol + n H(+)</text>
        <dbReference type="Rhea" id="RHEA:22380"/>
        <dbReference type="Rhea" id="RHEA-COMP:14570"/>
        <dbReference type="Rhea" id="RHEA-COMP:14573"/>
        <dbReference type="ChEBI" id="CHEBI:15377"/>
        <dbReference type="ChEBI" id="CHEBI:15378"/>
        <dbReference type="ChEBI" id="CHEBI:17790"/>
        <dbReference type="ChEBI" id="CHEBI:140522"/>
        <dbReference type="ChEBI" id="CHEBI:140523"/>
        <dbReference type="EC" id="3.1.1.11"/>
    </reaction>
</comment>
<evidence type="ECO:0000259" key="9">
    <source>
        <dbReference type="SMART" id="SM00856"/>
    </source>
</evidence>
<evidence type="ECO:0000313" key="11">
    <source>
        <dbReference type="Proteomes" id="UP000266723"/>
    </source>
</evidence>
<dbReference type="Gene3D" id="1.20.140.40">
    <property type="entry name" value="Invertase/pectin methylesterase inhibitor family protein"/>
    <property type="match status" value="1"/>
</dbReference>
<keyword evidence="11" id="KW-1185">Reference proteome</keyword>
<dbReference type="InterPro" id="IPR000070">
    <property type="entry name" value="Pectinesterase_cat"/>
</dbReference>
<evidence type="ECO:0000256" key="2">
    <source>
        <dbReference type="ARBA" id="ARBA00006027"/>
    </source>
</evidence>
<dbReference type="EMBL" id="QGKV02001507">
    <property type="protein sequence ID" value="KAF3528533.1"/>
    <property type="molecule type" value="Genomic_DNA"/>
</dbReference>
<evidence type="ECO:0000256" key="5">
    <source>
        <dbReference type="ARBA" id="ARBA00023085"/>
    </source>
</evidence>
<dbReference type="CDD" id="cd15798">
    <property type="entry name" value="PMEI-like_3"/>
    <property type="match status" value="1"/>
</dbReference>
<dbReference type="PROSITE" id="PS00503">
    <property type="entry name" value="PECTINESTERASE_2"/>
    <property type="match status" value="1"/>
</dbReference>
<accession>A0ABQ7B8K6</accession>
<evidence type="ECO:0000256" key="7">
    <source>
        <dbReference type="RuleBase" id="RU000589"/>
    </source>
</evidence>
<dbReference type="Proteomes" id="UP000266723">
    <property type="component" value="Unassembled WGS sequence"/>
</dbReference>
<feature type="compositionally biased region" description="Pro residues" evidence="8">
    <location>
        <begin position="28"/>
        <end position="68"/>
    </location>
</feature>
<comment type="similarity">
    <text evidence="3">In the C-terminal section; belongs to the pectinesterase family.</text>
</comment>
<comment type="pathway">
    <text evidence="1 7">Glycan metabolism; pectin degradation; 2-dehydro-3-deoxy-D-gluconate from pectin: step 1/5.</text>
</comment>
<dbReference type="Pfam" id="PF01095">
    <property type="entry name" value="Pectinesterase"/>
    <property type="match status" value="2"/>
</dbReference>
<dbReference type="Gene3D" id="2.160.20.10">
    <property type="entry name" value="Single-stranded right-handed beta-helix, Pectin lyase-like"/>
    <property type="match status" value="2"/>
</dbReference>
<dbReference type="SUPFAM" id="SSF101148">
    <property type="entry name" value="Plant invertase/pectin methylesterase inhibitor"/>
    <property type="match status" value="1"/>
</dbReference>
<feature type="active site" evidence="6">
    <location>
        <position position="503"/>
    </location>
</feature>
<proteinExistence type="inferred from homology"/>
<comment type="similarity">
    <text evidence="2">In the N-terminal section; belongs to the PMEI family.</text>
</comment>
<dbReference type="SUPFAM" id="SSF51126">
    <property type="entry name" value="Pectin lyase-like"/>
    <property type="match status" value="2"/>
</dbReference>
<dbReference type="InterPro" id="IPR033131">
    <property type="entry name" value="Pectinesterase_Asp_AS"/>
</dbReference>
<protein>
    <recommendedName>
        <fullName evidence="7">Pectinesterase</fullName>
        <ecNumber evidence="7">3.1.1.11</ecNumber>
    </recommendedName>
</protein>
<keyword evidence="5 7" id="KW-0063">Aspartyl esterase</keyword>
<name>A0ABQ7B8K6_BRACR</name>
<feature type="domain" description="Pectinesterase inhibitor" evidence="9">
    <location>
        <begin position="68"/>
        <end position="225"/>
    </location>
</feature>
<evidence type="ECO:0000256" key="6">
    <source>
        <dbReference type="PROSITE-ProRule" id="PRU10040"/>
    </source>
</evidence>
<dbReference type="Pfam" id="PF04043">
    <property type="entry name" value="PMEI"/>
    <property type="match status" value="1"/>
</dbReference>
<reference evidence="10 11" key="1">
    <citation type="journal article" date="2020" name="BMC Genomics">
        <title>Intraspecific diversification of the crop wild relative Brassica cretica Lam. using demographic model selection.</title>
        <authorList>
            <person name="Kioukis A."/>
            <person name="Michalopoulou V.A."/>
            <person name="Briers L."/>
            <person name="Pirintsos S."/>
            <person name="Studholme D.J."/>
            <person name="Pavlidis P."/>
            <person name="Sarris P.F."/>
        </authorList>
    </citation>
    <scope>NUCLEOTIDE SEQUENCE [LARGE SCALE GENOMIC DNA]</scope>
    <source>
        <strain evidence="11">cv. PFS-1207/04</strain>
    </source>
</reference>
<organism evidence="10 11">
    <name type="scientific">Brassica cretica</name>
    <name type="common">Mustard</name>
    <dbReference type="NCBI Taxonomy" id="69181"/>
    <lineage>
        <taxon>Eukaryota</taxon>
        <taxon>Viridiplantae</taxon>
        <taxon>Streptophyta</taxon>
        <taxon>Embryophyta</taxon>
        <taxon>Tracheophyta</taxon>
        <taxon>Spermatophyta</taxon>
        <taxon>Magnoliopsida</taxon>
        <taxon>eudicotyledons</taxon>
        <taxon>Gunneridae</taxon>
        <taxon>Pentapetalae</taxon>
        <taxon>rosids</taxon>
        <taxon>malvids</taxon>
        <taxon>Brassicales</taxon>
        <taxon>Brassicaceae</taxon>
        <taxon>Brassiceae</taxon>
        <taxon>Brassica</taxon>
    </lineage>
</organism>
<evidence type="ECO:0000256" key="4">
    <source>
        <dbReference type="ARBA" id="ARBA00022801"/>
    </source>
</evidence>
<feature type="signal peptide" evidence="7">
    <location>
        <begin position="1"/>
        <end position="21"/>
    </location>
</feature>
<feature type="chain" id="PRO_5044972362" description="Pectinesterase" evidence="7">
    <location>
        <begin position="22"/>
        <end position="668"/>
    </location>
</feature>
<dbReference type="SMART" id="SM00856">
    <property type="entry name" value="PMEI"/>
    <property type="match status" value="1"/>
</dbReference>
<keyword evidence="4 7" id="KW-0378">Hydrolase</keyword>
<gene>
    <name evidence="10" type="ORF">DY000_02043493</name>
</gene>
<comment type="caution">
    <text evidence="10">The sequence shown here is derived from an EMBL/GenBank/DDBJ whole genome shotgun (WGS) entry which is preliminary data.</text>
</comment>
<dbReference type="PROSITE" id="PS51257">
    <property type="entry name" value="PROKAR_LIPOPROTEIN"/>
    <property type="match status" value="1"/>
</dbReference>
<evidence type="ECO:0000313" key="10">
    <source>
        <dbReference type="EMBL" id="KAF3528533.1"/>
    </source>
</evidence>
<keyword evidence="7" id="KW-0732">Signal</keyword>